<feature type="domain" description="Large ribosomal subunit protein uL30-like ferredoxin-like fold" evidence="6">
    <location>
        <begin position="2"/>
        <end position="52"/>
    </location>
</feature>
<keyword evidence="4 5" id="KW-0687">Ribonucleoprotein</keyword>
<dbReference type="GO" id="GO:0003735">
    <property type="term" value="F:structural constituent of ribosome"/>
    <property type="evidence" value="ECO:0007669"/>
    <property type="project" value="InterPro"/>
</dbReference>
<dbReference type="NCBIfam" id="TIGR01308">
    <property type="entry name" value="rpmD_bact"/>
    <property type="match status" value="1"/>
</dbReference>
<gene>
    <name evidence="5 7" type="primary">rpmD</name>
    <name evidence="7" type="ORF">H9964_04970</name>
</gene>
<evidence type="ECO:0000256" key="3">
    <source>
        <dbReference type="ARBA" id="ARBA00022980"/>
    </source>
</evidence>
<dbReference type="SUPFAM" id="SSF55129">
    <property type="entry name" value="Ribosomal protein L30p/L7e"/>
    <property type="match status" value="1"/>
</dbReference>
<dbReference type="PANTHER" id="PTHR15892:SF2">
    <property type="entry name" value="LARGE RIBOSOMAL SUBUNIT PROTEIN UL30M"/>
    <property type="match status" value="1"/>
</dbReference>
<dbReference type="GO" id="GO:0022625">
    <property type="term" value="C:cytosolic large ribosomal subunit"/>
    <property type="evidence" value="ECO:0007669"/>
    <property type="project" value="TreeGrafter"/>
</dbReference>
<dbReference type="InterPro" id="IPR005996">
    <property type="entry name" value="Ribosomal_uL30_bac-type"/>
</dbReference>
<comment type="caution">
    <text evidence="7">The sequence shown here is derived from an EMBL/GenBank/DDBJ whole genome shotgun (WGS) entry which is preliminary data.</text>
</comment>
<dbReference type="EMBL" id="DXBB01000072">
    <property type="protein sequence ID" value="HIZ72911.1"/>
    <property type="molecule type" value="Genomic_DNA"/>
</dbReference>
<dbReference type="Pfam" id="PF00327">
    <property type="entry name" value="Ribosomal_L30"/>
    <property type="match status" value="1"/>
</dbReference>
<organism evidence="7 8">
    <name type="scientific">Candidatus Gallimonas intestinavium</name>
    <dbReference type="NCBI Taxonomy" id="2838603"/>
    <lineage>
        <taxon>Bacteria</taxon>
        <taxon>Bacillati</taxon>
        <taxon>Bacillota</taxon>
        <taxon>Clostridia</taxon>
        <taxon>Candidatus Gallimonas</taxon>
    </lineage>
</organism>
<dbReference type="GO" id="GO:0006412">
    <property type="term" value="P:translation"/>
    <property type="evidence" value="ECO:0007669"/>
    <property type="project" value="UniProtKB-UniRule"/>
</dbReference>
<reference evidence="7" key="1">
    <citation type="journal article" date="2021" name="PeerJ">
        <title>Extensive microbial diversity within the chicken gut microbiome revealed by metagenomics and culture.</title>
        <authorList>
            <person name="Gilroy R."/>
            <person name="Ravi A."/>
            <person name="Getino M."/>
            <person name="Pursley I."/>
            <person name="Horton D.L."/>
            <person name="Alikhan N.F."/>
            <person name="Baker D."/>
            <person name="Gharbi K."/>
            <person name="Hall N."/>
            <person name="Watson M."/>
            <person name="Adriaenssens E.M."/>
            <person name="Foster-Nyarko E."/>
            <person name="Jarju S."/>
            <person name="Secka A."/>
            <person name="Antonio M."/>
            <person name="Oren A."/>
            <person name="Chaudhuri R.R."/>
            <person name="La Ragione R."/>
            <person name="Hildebrand F."/>
            <person name="Pallen M.J."/>
        </authorList>
    </citation>
    <scope>NUCLEOTIDE SEQUENCE</scope>
    <source>
        <strain evidence="7">ChiW7-2402</strain>
    </source>
</reference>
<evidence type="ECO:0000256" key="5">
    <source>
        <dbReference type="HAMAP-Rule" id="MF_01371"/>
    </source>
</evidence>
<name>A0A9D2G5Y7_9FIRM</name>
<dbReference type="HAMAP" id="MF_01371_B">
    <property type="entry name" value="Ribosomal_uL30_B"/>
    <property type="match status" value="1"/>
</dbReference>
<evidence type="ECO:0000313" key="7">
    <source>
        <dbReference type="EMBL" id="HIZ72911.1"/>
    </source>
</evidence>
<dbReference type="InterPro" id="IPR016082">
    <property type="entry name" value="Ribosomal_uL30_ferredoxin-like"/>
</dbReference>
<evidence type="ECO:0000259" key="6">
    <source>
        <dbReference type="Pfam" id="PF00327"/>
    </source>
</evidence>
<evidence type="ECO:0000256" key="4">
    <source>
        <dbReference type="ARBA" id="ARBA00023274"/>
    </source>
</evidence>
<comment type="similarity">
    <text evidence="1 5">Belongs to the universal ribosomal protein uL30 family.</text>
</comment>
<comment type="subunit">
    <text evidence="2 5">Part of the 50S ribosomal subunit.</text>
</comment>
<protein>
    <recommendedName>
        <fullName evidence="5">Large ribosomal subunit protein uL30</fullName>
    </recommendedName>
</protein>
<dbReference type="InterPro" id="IPR036919">
    <property type="entry name" value="Ribo_uL30_ferredoxin-like_sf"/>
</dbReference>
<evidence type="ECO:0000256" key="2">
    <source>
        <dbReference type="ARBA" id="ARBA00011838"/>
    </source>
</evidence>
<reference evidence="7" key="2">
    <citation type="submission" date="2021-04" db="EMBL/GenBank/DDBJ databases">
        <authorList>
            <person name="Gilroy R."/>
        </authorList>
    </citation>
    <scope>NUCLEOTIDE SEQUENCE</scope>
    <source>
        <strain evidence="7">ChiW7-2402</strain>
    </source>
</reference>
<proteinExistence type="inferred from homology"/>
<dbReference type="Proteomes" id="UP000824102">
    <property type="component" value="Unassembled WGS sequence"/>
</dbReference>
<dbReference type="PANTHER" id="PTHR15892">
    <property type="entry name" value="MITOCHONDRIAL RIBOSOMAL PROTEIN L30"/>
    <property type="match status" value="1"/>
</dbReference>
<sequence>MVKVTLIKSTIGEIESVKATVASLGLKKIRSERTFEDTPALRGKLKKVEHLVKVENV</sequence>
<dbReference type="PIRSF" id="PIRSF002211">
    <property type="entry name" value="Ribosomal_L30_bac-type"/>
    <property type="match status" value="1"/>
</dbReference>
<evidence type="ECO:0000313" key="8">
    <source>
        <dbReference type="Proteomes" id="UP000824102"/>
    </source>
</evidence>
<dbReference type="Gene3D" id="3.30.1390.20">
    <property type="entry name" value="Ribosomal protein L30, ferredoxin-like fold domain"/>
    <property type="match status" value="1"/>
</dbReference>
<keyword evidence="3 5" id="KW-0689">Ribosomal protein</keyword>
<dbReference type="CDD" id="cd01658">
    <property type="entry name" value="Ribosomal_L30"/>
    <property type="match status" value="1"/>
</dbReference>
<evidence type="ECO:0000256" key="1">
    <source>
        <dbReference type="ARBA" id="ARBA00007594"/>
    </source>
</evidence>
<accession>A0A9D2G5Y7</accession>
<dbReference type="AlphaFoldDB" id="A0A9D2G5Y7"/>